<evidence type="ECO:0000256" key="2">
    <source>
        <dbReference type="ARBA" id="ARBA00022737"/>
    </source>
</evidence>
<feature type="compositionally biased region" description="Low complexity" evidence="4">
    <location>
        <begin position="2435"/>
        <end position="2459"/>
    </location>
</feature>
<feature type="region of interest" description="Disordered" evidence="4">
    <location>
        <begin position="1564"/>
        <end position="1598"/>
    </location>
</feature>
<dbReference type="GO" id="GO:0008270">
    <property type="term" value="F:zinc ion binding"/>
    <property type="evidence" value="ECO:0007669"/>
    <property type="project" value="InterPro"/>
</dbReference>
<feature type="compositionally biased region" description="Polar residues" evidence="4">
    <location>
        <begin position="2326"/>
        <end position="2335"/>
    </location>
</feature>
<evidence type="ECO:0000313" key="7">
    <source>
        <dbReference type="Proteomes" id="UP000044841"/>
    </source>
</evidence>
<evidence type="ECO:0000256" key="3">
    <source>
        <dbReference type="PROSITE-ProRule" id="PRU00221"/>
    </source>
</evidence>
<dbReference type="InterPro" id="IPR019775">
    <property type="entry name" value="WD40_repeat_CS"/>
</dbReference>
<dbReference type="Gene3D" id="2.130.10.10">
    <property type="entry name" value="YVTN repeat-like/Quinoprotein amine dehydrogenase"/>
    <property type="match status" value="3"/>
</dbReference>
<dbReference type="PANTHER" id="PTHR19848:SF8">
    <property type="entry name" value="F-BOX AND WD REPEAT DOMAIN CONTAINING 7"/>
    <property type="match status" value="1"/>
</dbReference>
<keyword evidence="2" id="KW-0677">Repeat</keyword>
<evidence type="ECO:0000256" key="4">
    <source>
        <dbReference type="SAM" id="MobiDB-lite"/>
    </source>
</evidence>
<dbReference type="EMBL" id="CYGV01000613">
    <property type="protein sequence ID" value="CUA68970.1"/>
    <property type="molecule type" value="Genomic_DNA"/>
</dbReference>
<feature type="compositionally biased region" description="Pro residues" evidence="4">
    <location>
        <begin position="2233"/>
        <end position="2242"/>
    </location>
</feature>
<dbReference type="PRINTS" id="PR00320">
    <property type="entry name" value="GPROTEINBRPT"/>
</dbReference>
<dbReference type="InterPro" id="IPR036322">
    <property type="entry name" value="WD40_repeat_dom_sf"/>
</dbReference>
<dbReference type="GO" id="GO:0006355">
    <property type="term" value="P:regulation of DNA-templated transcription"/>
    <property type="evidence" value="ECO:0007669"/>
    <property type="project" value="InterPro"/>
</dbReference>
<feature type="region of interest" description="Disordered" evidence="4">
    <location>
        <begin position="1123"/>
        <end position="1186"/>
    </location>
</feature>
<name>A0A0K6FRT7_9AGAM</name>
<dbReference type="SUPFAM" id="SSF50978">
    <property type="entry name" value="WD40 repeat-like"/>
    <property type="match status" value="1"/>
</dbReference>
<sequence>MRRSINDELRLVKALQAESKTRRYLQAGSGPDEVLACYRRVHGYLIRISLNTSLSTQHEMEQKIKGLEEQAKDAKSGLAQSHLAGLSPSFSAYYNSAQATELKRGECTPGTRISVLAHMNDWASISGPDAGCVYWLNGMAGTGKTTIAYSLCTELESKRQLAASFFCSRLLPECRDVQRIIPSISYQLAQYSLSFRAALFKVLEQDPDVHTRVPSVQFKSLISIPMLEARNSLPPNLTVVIDALDECENKDSIRVILNLLSSNTVGHPIKFFVCSRPEPEIREEMINKMGDSKNSQLVLHELDANAVQADIEKYIKAALARLDPTSDVIEKLVADAGVLFIYAATAVRYISDKNFGCNPKGRLQTVLNLSSSAPGMKQKNKPIDRLYEAILRAALEDEAIDEIERGDMIQLLHTIVTAQEPLTIGALCGLLKLENDRVRSAIRPLWSVLHVTGTNELVTILHASFPDYILDIERSEGYHCDRKTQHTTLARLCLDCIDTTTPRFNICGLESSFVSDKDVVDLDKRVRQVVSLELAYACRCLSTHLCEAQKNHELVVLVQRFMSTHFLLWLEVMNLTGHMQSSMGVMRTADEWITNHVDNQELAELIHDGWCFATCFASNPVCSSTPHIYVSMLPFWPSHCPISRTYKPRHKRLPMAEGTAVDWRQLALLTSWSFCDTVYHASFSNNGECVALTVGNDILIVDAHSGRALLDPLKGHADRIISLDFSPDDTRIVSGSWDKTLRIWNTETGSKILGPLEGHSHWVTSVQYSPDGTHIASGASDGTTRIWNALNGAMVLRIVPPDEFIGAVYSIQYSPDGTRIVLLQSGGVLSVWDTIAGEVVLGPLGSGEATFGSADYSPDGKHIVASSFDNSIRVWSAVDGSMVLGPLFALTESINSIRYSPNGRHIASGSDNGSLCIWDAQTGQIILGPIHSHSGSVQFNYSSDGTKIISSGRDNTVRIWDAGGKDHGLVQVEGCSSYIAAVACSPDGALIVTASEKDLYVWDAHTGNLLLGPLKGHTRAVTSVSCSPAGNCFASGSWDKTILVWDASTGARTLGPLEGHINTVTSVEYAPDGTSILSGSWGNTIRVWDSQTGTTLLGPLQGHTKFITCVRYSPIGTPQRDFTATPVNGPSREFSATPAPIPTRDFTGTPQNPMGHQMGGTPGPMGTPAPGQRDLPSGTPAPQPHAFLPNRGMSGTPSMGQINMPHPASRTGTPIVRPGTAMSGGGSFSEPGGQQAMRASQPPQTPKIGMGPGMGGLPNGGMNIPNIPMGMNMGMQPNMMPNMNMQNNINMGGMGANAMGLSGPNPMGGMPGANNSMGANNPMMQPNNGMGLSNAANNMGMVGANIPGSNNMGMPGNNPMITGPNNPMGMPSNNTMGMPSAGNMGMPGANNLGMNMSNMMPGANGLGMAPGNNLNMGGANNLGMSGAGGINLPGAGGMSMPAGGNTIGMPGAGNINMSTGGMNLPGAGTNAMSLPGANPMAIPPPNISIPGPAPNLAGTNISPTKPMGLGINVGAGASNALGMGGMMQVNGMGMIGLNGTPARPTAANPVVPGAVVTTSPTKLGRRVVSGPMPPSPTKPSAPPALPAPPGTNPQTTLVTPLPLLKDENDVTHGGALPPVSEDEMKQIKGWMARDAAFQKVYTQVGEYRAEEESMLRNGKYAWWEMDEHSMPGMAGKFQIWWPADQRKMKERKMKLLGRRDLDVSKIAGSGTLINQLELLVPIRLEIDHDHFRLRDTFTWNLNDPVITPEVFAQCLCDDYQISSNSVVQAVAKSITEQLQEHRAHTIEPASGSRREEVRGEMSEVDQEWWAKWRRREDLNEPEAETEEKDKETNEELRVLVKVDVIVGTMNLTDQFEWDINDAHNSPEEFAEVYCKELGLGGEFKTAVAHAIREQVSVYQKSLFLVGHPFDGTPIADDELKMAMLPPIDHSFRFDRTLLEQFTPQLNVLQEAEIERNERERERELKRKRRQTRGRRGIVLPDRDLQKTHRTAIGYAEIEPSPAQQAVQQPAPVTYRRAAAAAASLTIANLAATENGTSPVQTPMHIPERPPVMMHHQQQQQQQQAPPPQPPKQKRQRTGILQPPPLPNHVFISRSADPAPSTGLDSDAAARARADFGGAEPEGPASPTGEEDGQQAMLKRVLEKEGAESAEGLHPNMIDGTWHCSNCGCPESISVGRRKGPLGQGTMCGECGKFWHKHRKPRPVEYNTSIEYHVNLKKIAKLKKRGGKASLNPNPSPSKPPSGTPAANGRDSLSPSPPPQKPQDPGSPDSTIGPDSPKAEPPALSLPPPVEEQKPAASPAPAASDEPPQSAAPGEANGRGTTPPAASPQSQVSAQTRDGIPMPGWILDCLATTQRRYVNDRIDVIAKPRANENEAPAFRLKCLDCPGKLYTPGPDQTLTNFEVHLKNRAHRANVNKRVIAEAAAAGLPPPDLRRITPQATPAPASSQAAPTSTQAPEPSN</sequence>
<feature type="compositionally biased region" description="Low complexity" evidence="4">
    <location>
        <begin position="2294"/>
        <end position="2312"/>
    </location>
</feature>
<evidence type="ECO:0000313" key="6">
    <source>
        <dbReference type="EMBL" id="CUA68970.1"/>
    </source>
</evidence>
<dbReference type="SUPFAM" id="SSF52540">
    <property type="entry name" value="P-loop containing nucleoside triphosphate hydrolases"/>
    <property type="match status" value="1"/>
</dbReference>
<dbReference type="InterPro" id="IPR027417">
    <property type="entry name" value="P-loop_NTPase"/>
</dbReference>
<feature type="repeat" description="WD" evidence="3">
    <location>
        <begin position="1014"/>
        <end position="1055"/>
    </location>
</feature>
<keyword evidence="1 3" id="KW-0853">WD repeat</keyword>
<feature type="repeat" description="WD" evidence="3">
    <location>
        <begin position="1057"/>
        <end position="1098"/>
    </location>
</feature>
<dbReference type="PROSITE" id="PS50294">
    <property type="entry name" value="WD_REPEATS_REGION"/>
    <property type="match status" value="6"/>
</dbReference>
<dbReference type="SMART" id="SM00320">
    <property type="entry name" value="WD40"/>
    <property type="match status" value="10"/>
</dbReference>
<dbReference type="SUPFAM" id="SSF57716">
    <property type="entry name" value="Glucocorticoid receptor-like (DNA-binding domain)"/>
    <property type="match status" value="1"/>
</dbReference>
<protein>
    <submittedName>
        <fullName evidence="6">Putative WD repeat-containing protein all2124 [Nostoc sp, PCC 7120]</fullName>
    </submittedName>
</protein>
<feature type="compositionally biased region" description="Pro residues" evidence="4">
    <location>
        <begin position="1571"/>
        <end position="1591"/>
    </location>
</feature>
<reference evidence="6 7" key="1">
    <citation type="submission" date="2015-07" db="EMBL/GenBank/DDBJ databases">
        <authorList>
            <person name="Noorani M."/>
        </authorList>
    </citation>
    <scope>NUCLEOTIDE SEQUENCE [LARGE SCALE GENOMIC DNA]</scope>
    <source>
        <strain evidence="6">BBA 69670</strain>
    </source>
</reference>
<feature type="domain" description="Nephrocystin 3-like N-terminal" evidence="5">
    <location>
        <begin position="119"/>
        <end position="276"/>
    </location>
</feature>
<feature type="repeat" description="WD" evidence="3">
    <location>
        <begin position="887"/>
        <end position="928"/>
    </location>
</feature>
<dbReference type="CDD" id="cd00200">
    <property type="entry name" value="WD40"/>
    <property type="match status" value="1"/>
</dbReference>
<dbReference type="SUPFAM" id="SSF50998">
    <property type="entry name" value="Quinoprotein alcohol dehydrogenase-like"/>
    <property type="match status" value="1"/>
</dbReference>
<feature type="repeat" description="WD" evidence="3">
    <location>
        <begin position="844"/>
        <end position="885"/>
    </location>
</feature>
<feature type="region of interest" description="Disordered" evidence="4">
    <location>
        <begin position="2424"/>
        <end position="2459"/>
    </location>
</feature>
<dbReference type="InterPro" id="IPR006939">
    <property type="entry name" value="SNF5"/>
</dbReference>
<dbReference type="InterPro" id="IPR015943">
    <property type="entry name" value="WD40/YVTN_repeat-like_dom_sf"/>
</dbReference>
<feature type="repeat" description="WD" evidence="3">
    <location>
        <begin position="713"/>
        <end position="754"/>
    </location>
</feature>
<dbReference type="Proteomes" id="UP000044841">
    <property type="component" value="Unassembled WGS sequence"/>
</dbReference>
<feature type="repeat" description="WD" evidence="3">
    <location>
        <begin position="941"/>
        <end position="961"/>
    </location>
</feature>
<dbReference type="PROSITE" id="PS00678">
    <property type="entry name" value="WD_REPEATS_1"/>
    <property type="match status" value="2"/>
</dbReference>
<feature type="region of interest" description="Disordered" evidence="4">
    <location>
        <begin position="1220"/>
        <end position="1246"/>
    </location>
</feature>
<evidence type="ECO:0000256" key="1">
    <source>
        <dbReference type="ARBA" id="ARBA00022574"/>
    </source>
</evidence>
<dbReference type="Gene3D" id="3.40.50.300">
    <property type="entry name" value="P-loop containing nucleotide triphosphate hydrolases"/>
    <property type="match status" value="1"/>
</dbReference>
<organism evidence="6 7">
    <name type="scientific">Rhizoctonia solani</name>
    <dbReference type="NCBI Taxonomy" id="456999"/>
    <lineage>
        <taxon>Eukaryota</taxon>
        <taxon>Fungi</taxon>
        <taxon>Dikarya</taxon>
        <taxon>Basidiomycota</taxon>
        <taxon>Agaricomycotina</taxon>
        <taxon>Agaricomycetes</taxon>
        <taxon>Cantharellales</taxon>
        <taxon>Ceratobasidiaceae</taxon>
        <taxon>Rhizoctonia</taxon>
    </lineage>
</organism>
<feature type="repeat" description="WD" evidence="3">
    <location>
        <begin position="756"/>
        <end position="797"/>
    </location>
</feature>
<dbReference type="PROSITE" id="PS50082">
    <property type="entry name" value="WD_REPEATS_2"/>
    <property type="match status" value="7"/>
</dbReference>
<feature type="region of interest" description="Disordered" evidence="4">
    <location>
        <begin position="1955"/>
        <end position="1974"/>
    </location>
</feature>
<dbReference type="Gene3D" id="3.30.50.10">
    <property type="entry name" value="Erythroid Transcription Factor GATA-1, subunit A"/>
    <property type="match status" value="1"/>
</dbReference>
<gene>
    <name evidence="6" type="ORF">RSOLAG22IIIB_08223</name>
</gene>
<dbReference type="InterPro" id="IPR011047">
    <property type="entry name" value="Quinoprotein_ADH-like_sf"/>
</dbReference>
<feature type="compositionally biased region" description="Basic residues" evidence="4">
    <location>
        <begin position="1965"/>
        <end position="1974"/>
    </location>
</feature>
<evidence type="ECO:0000259" key="5">
    <source>
        <dbReference type="Pfam" id="PF24883"/>
    </source>
</evidence>
<dbReference type="PANTHER" id="PTHR19848">
    <property type="entry name" value="WD40 REPEAT PROTEIN"/>
    <property type="match status" value="1"/>
</dbReference>
<dbReference type="GO" id="GO:0000228">
    <property type="term" value="C:nuclear chromosome"/>
    <property type="evidence" value="ECO:0007669"/>
    <property type="project" value="InterPro"/>
</dbReference>
<dbReference type="InterPro" id="IPR013088">
    <property type="entry name" value="Znf_NHR/GATA"/>
</dbReference>
<dbReference type="GO" id="GO:0006338">
    <property type="term" value="P:chromatin remodeling"/>
    <property type="evidence" value="ECO:0007669"/>
    <property type="project" value="InterPro"/>
</dbReference>
<dbReference type="Pfam" id="PF04855">
    <property type="entry name" value="SNF5"/>
    <property type="match status" value="1"/>
</dbReference>
<dbReference type="InterPro" id="IPR056884">
    <property type="entry name" value="NPHP3-like_N"/>
</dbReference>
<dbReference type="InterPro" id="IPR020472">
    <property type="entry name" value="WD40_PAC1"/>
</dbReference>
<feature type="region of interest" description="Disordered" evidence="4">
    <location>
        <begin position="2033"/>
        <end position="2135"/>
    </location>
</feature>
<feature type="compositionally biased region" description="Basic and acidic residues" evidence="4">
    <location>
        <begin position="1955"/>
        <end position="1964"/>
    </location>
</feature>
<proteinExistence type="predicted"/>
<keyword evidence="7" id="KW-1185">Reference proteome</keyword>
<feature type="region of interest" description="Disordered" evidence="4">
    <location>
        <begin position="2222"/>
        <end position="2340"/>
    </location>
</feature>
<dbReference type="InterPro" id="IPR001680">
    <property type="entry name" value="WD40_rpt"/>
</dbReference>
<accession>A0A0K6FRT7</accession>
<dbReference type="Pfam" id="PF24883">
    <property type="entry name" value="NPHP3_N"/>
    <property type="match status" value="1"/>
</dbReference>
<dbReference type="Pfam" id="PF00400">
    <property type="entry name" value="WD40"/>
    <property type="match status" value="8"/>
</dbReference>